<evidence type="ECO:0000256" key="6">
    <source>
        <dbReference type="ARBA" id="ARBA00023015"/>
    </source>
</evidence>
<dbReference type="InterPro" id="IPR006447">
    <property type="entry name" value="Myb_dom_plants"/>
</dbReference>
<dbReference type="NCBIfam" id="TIGR01557">
    <property type="entry name" value="myb_SHAQKYF"/>
    <property type="match status" value="1"/>
</dbReference>
<keyword evidence="9" id="KW-0804">Transcription</keyword>
<feature type="compositionally biased region" description="Acidic residues" evidence="12">
    <location>
        <begin position="187"/>
        <end position="200"/>
    </location>
</feature>
<evidence type="ECO:0000256" key="3">
    <source>
        <dbReference type="ARBA" id="ARBA00022553"/>
    </source>
</evidence>
<feature type="modified residue" description="4-aspartylphosphate" evidence="11">
    <location>
        <position position="63"/>
    </location>
</feature>
<dbReference type="InterPro" id="IPR017053">
    <property type="entry name" value="Response_reg_B-typ_pln"/>
</dbReference>
<keyword evidence="4" id="KW-0932">Cytokinin signaling pathway</keyword>
<dbReference type="InterPro" id="IPR045279">
    <property type="entry name" value="ARR-like"/>
</dbReference>
<evidence type="ECO:0000256" key="1">
    <source>
        <dbReference type="ARBA" id="ARBA00004123"/>
    </source>
</evidence>
<dbReference type="SMART" id="SM00448">
    <property type="entry name" value="REC"/>
    <property type="match status" value="1"/>
</dbReference>
<comment type="caution">
    <text evidence="15">The sequence shown here is derived from an EMBL/GenBank/DDBJ whole genome shotgun (WGS) entry which is preliminary data.</text>
</comment>
<dbReference type="OrthoDB" id="60033at2759"/>
<evidence type="ECO:0000256" key="7">
    <source>
        <dbReference type="ARBA" id="ARBA00023125"/>
    </source>
</evidence>
<reference evidence="15" key="1">
    <citation type="submission" date="2018-05" db="EMBL/GenBank/DDBJ databases">
        <title>Draft genome of Mucuna pruriens seed.</title>
        <authorList>
            <person name="Nnadi N.E."/>
            <person name="Vos R."/>
            <person name="Hasami M.H."/>
            <person name="Devisetty U.K."/>
            <person name="Aguiy J.C."/>
        </authorList>
    </citation>
    <scope>NUCLEOTIDE SEQUENCE [LARGE SCALE GENOMIC DNA]</scope>
    <source>
        <strain evidence="15">JCA_2017</strain>
    </source>
</reference>
<dbReference type="FunFam" id="1.10.10.60:FF:000007">
    <property type="entry name" value="Two-component response regulator"/>
    <property type="match status" value="1"/>
</dbReference>
<feature type="non-terminal residue" evidence="15">
    <location>
        <position position="1"/>
    </location>
</feature>
<evidence type="ECO:0000256" key="8">
    <source>
        <dbReference type="ARBA" id="ARBA00023159"/>
    </source>
</evidence>
<evidence type="ECO:0000313" key="15">
    <source>
        <dbReference type="EMBL" id="RDX75552.1"/>
    </source>
</evidence>
<dbReference type="PANTHER" id="PTHR43874:SF205">
    <property type="entry name" value="TWO-COMPONENT RESPONSE REGULATOR ORR23"/>
    <property type="match status" value="1"/>
</dbReference>
<name>A0A371FB91_MUCPR</name>
<feature type="compositionally biased region" description="Polar residues" evidence="12">
    <location>
        <begin position="398"/>
        <end position="412"/>
    </location>
</feature>
<dbReference type="InterPro" id="IPR017930">
    <property type="entry name" value="Myb_dom"/>
</dbReference>
<keyword evidence="8" id="KW-0010">Activator</keyword>
<dbReference type="Gene3D" id="3.40.50.2300">
    <property type="match status" value="1"/>
</dbReference>
<dbReference type="GO" id="GO:0000160">
    <property type="term" value="P:phosphorelay signal transduction system"/>
    <property type="evidence" value="ECO:0007669"/>
    <property type="project" value="UniProtKB-KW"/>
</dbReference>
<dbReference type="SUPFAM" id="SSF52172">
    <property type="entry name" value="CheY-like"/>
    <property type="match status" value="1"/>
</dbReference>
<evidence type="ECO:0000259" key="13">
    <source>
        <dbReference type="PROSITE" id="PS50110"/>
    </source>
</evidence>
<dbReference type="Proteomes" id="UP000257109">
    <property type="component" value="Unassembled WGS sequence"/>
</dbReference>
<dbReference type="PROSITE" id="PS50110">
    <property type="entry name" value="RESPONSE_REGULATORY"/>
    <property type="match status" value="1"/>
</dbReference>
<evidence type="ECO:0000313" key="16">
    <source>
        <dbReference type="Proteomes" id="UP000257109"/>
    </source>
</evidence>
<feature type="domain" description="HTH myb-type" evidence="14">
    <location>
        <begin position="203"/>
        <end position="262"/>
    </location>
</feature>
<dbReference type="PROSITE" id="PS51294">
    <property type="entry name" value="HTH_MYB"/>
    <property type="match status" value="1"/>
</dbReference>
<evidence type="ECO:0000259" key="14">
    <source>
        <dbReference type="PROSITE" id="PS51294"/>
    </source>
</evidence>
<keyword evidence="7" id="KW-0238">DNA-binding</keyword>
<comment type="subcellular location">
    <subcellularLocation>
        <location evidence="1">Nucleus</location>
    </subcellularLocation>
</comment>
<evidence type="ECO:0000256" key="5">
    <source>
        <dbReference type="ARBA" id="ARBA00023012"/>
    </source>
</evidence>
<feature type="region of interest" description="Disordered" evidence="12">
    <location>
        <begin position="398"/>
        <end position="442"/>
    </location>
</feature>
<dbReference type="EMBL" id="QJKJ01009805">
    <property type="protein sequence ID" value="RDX75552.1"/>
    <property type="molecule type" value="Genomic_DNA"/>
</dbReference>
<dbReference type="InterPro" id="IPR011006">
    <property type="entry name" value="CheY-like_superfamily"/>
</dbReference>
<evidence type="ECO:0000256" key="9">
    <source>
        <dbReference type="ARBA" id="ARBA00023163"/>
    </source>
</evidence>
<dbReference type="InterPro" id="IPR009057">
    <property type="entry name" value="Homeodomain-like_sf"/>
</dbReference>
<keyword evidence="3 11" id="KW-0597">Phosphoprotein</keyword>
<keyword evidence="6" id="KW-0805">Transcription regulation</keyword>
<sequence length="678" mass="74534">MMVEDRFPVGMRVLAVDDDQTCLKVLENLLRKCQYNVTTTTQSIKALEMLRKNRNRFDLVISDVNMPDMDGFKLLELVGLEMDVPVIRYCDRERVMRGVIHGACDYLMKPVRIEELQNIWQHVVRRKIDSKDKNKIAGEEKACSMAGKFANEEKSCNMPGEGSQVMASKYNAEQNNKLGQKRKEQREVEEEEEDDQENDELSNQKKARLVWDVELHSKFLAAINQLGIDKAFPKRILDLMNVEGLTRENVASHLQKYRLGLKKPTQQVATLGSSDPYLQMGSVEGFGNPSGSGGMLSITLPSYASGGMFCRLNSPYSLNIRGINSPTLVGPVQSQNISSSSIKALGKMQLSMFSANQTSSLLQGIPTSTEANQFRQNNGSTGIRKLSPLDYSSGLKVSSGFSDSRGTVSYPNKSLPGLSGNHSPLQGNSPPTHNAGAFRNHSSLGTASVNTQSFDPGIRASSAMLDYNRCNKSWQGAPHISNFPASNDQLSQNNLNFSSFTFCGGNSAVDFSSASAIAVPLEDARGELQCQEGLLGNILLASHYQSWEADKGGCNKDTRQTFNSINSVVSLNGDTSSLGHSLDQNNTIYSKRIDASLVSQMNGVNPSITQSSEDEKFYSMKSNDACILQSMKSQEGLMQNSFGSLDDIMSEIVKQEQNAIMLMDGEMEFDAYHVGSCI</sequence>
<evidence type="ECO:0000256" key="12">
    <source>
        <dbReference type="SAM" id="MobiDB-lite"/>
    </source>
</evidence>
<dbReference type="InterPro" id="IPR001005">
    <property type="entry name" value="SANT/Myb"/>
</dbReference>
<feature type="region of interest" description="Disordered" evidence="12">
    <location>
        <begin position="172"/>
        <end position="203"/>
    </location>
</feature>
<dbReference type="Pfam" id="PF00249">
    <property type="entry name" value="Myb_DNA-binding"/>
    <property type="match status" value="1"/>
</dbReference>
<gene>
    <name evidence="15" type="primary">RR22</name>
    <name evidence="15" type="ORF">CR513_44550</name>
</gene>
<evidence type="ECO:0000256" key="2">
    <source>
        <dbReference type="ARBA" id="ARBA00006015"/>
    </source>
</evidence>
<keyword evidence="5" id="KW-0902">Two-component regulatory system</keyword>
<protein>
    <submittedName>
        <fullName evidence="15">Two-component response regulator ORR22</fullName>
    </submittedName>
</protein>
<feature type="compositionally biased region" description="Polar residues" evidence="12">
    <location>
        <begin position="420"/>
        <end position="432"/>
    </location>
</feature>
<dbReference type="GO" id="GO:0003677">
    <property type="term" value="F:DNA binding"/>
    <property type="evidence" value="ECO:0007669"/>
    <property type="project" value="UniProtKB-KW"/>
</dbReference>
<keyword evidence="10" id="KW-0539">Nucleus</keyword>
<dbReference type="CDD" id="cd17584">
    <property type="entry name" value="REC_typeB_ARR-like"/>
    <property type="match status" value="1"/>
</dbReference>
<dbReference type="PANTHER" id="PTHR43874">
    <property type="entry name" value="TWO-COMPONENT RESPONSE REGULATOR"/>
    <property type="match status" value="1"/>
</dbReference>
<dbReference type="GO" id="GO:0009736">
    <property type="term" value="P:cytokinin-activated signaling pathway"/>
    <property type="evidence" value="ECO:0007669"/>
    <property type="project" value="UniProtKB-KW"/>
</dbReference>
<accession>A0A371FB91</accession>
<evidence type="ECO:0000256" key="11">
    <source>
        <dbReference type="PROSITE-ProRule" id="PRU00169"/>
    </source>
</evidence>
<dbReference type="GO" id="GO:0003700">
    <property type="term" value="F:DNA-binding transcription factor activity"/>
    <property type="evidence" value="ECO:0007669"/>
    <property type="project" value="InterPro"/>
</dbReference>
<evidence type="ECO:0000256" key="4">
    <source>
        <dbReference type="ARBA" id="ARBA00022864"/>
    </source>
</evidence>
<dbReference type="InterPro" id="IPR001789">
    <property type="entry name" value="Sig_transdc_resp-reg_receiver"/>
</dbReference>
<dbReference type="Gene3D" id="1.10.10.60">
    <property type="entry name" value="Homeodomain-like"/>
    <property type="match status" value="1"/>
</dbReference>
<evidence type="ECO:0000256" key="10">
    <source>
        <dbReference type="ARBA" id="ARBA00023242"/>
    </source>
</evidence>
<dbReference type="Pfam" id="PF00072">
    <property type="entry name" value="Response_reg"/>
    <property type="match status" value="1"/>
</dbReference>
<dbReference type="STRING" id="157652.A0A371FB91"/>
<comment type="similarity">
    <text evidence="2">Belongs to the ARR family. Type-B subfamily.</text>
</comment>
<dbReference type="PIRSF" id="PIRSF036392">
    <property type="entry name" value="RR_ARR_type-B"/>
    <property type="match status" value="1"/>
</dbReference>
<keyword evidence="16" id="KW-1185">Reference proteome</keyword>
<organism evidence="15 16">
    <name type="scientific">Mucuna pruriens</name>
    <name type="common">Velvet bean</name>
    <name type="synonym">Dolichos pruriens</name>
    <dbReference type="NCBI Taxonomy" id="157652"/>
    <lineage>
        <taxon>Eukaryota</taxon>
        <taxon>Viridiplantae</taxon>
        <taxon>Streptophyta</taxon>
        <taxon>Embryophyta</taxon>
        <taxon>Tracheophyta</taxon>
        <taxon>Spermatophyta</taxon>
        <taxon>Magnoliopsida</taxon>
        <taxon>eudicotyledons</taxon>
        <taxon>Gunneridae</taxon>
        <taxon>Pentapetalae</taxon>
        <taxon>rosids</taxon>
        <taxon>fabids</taxon>
        <taxon>Fabales</taxon>
        <taxon>Fabaceae</taxon>
        <taxon>Papilionoideae</taxon>
        <taxon>50 kb inversion clade</taxon>
        <taxon>NPAAA clade</taxon>
        <taxon>indigoferoid/millettioid clade</taxon>
        <taxon>Phaseoleae</taxon>
        <taxon>Mucuna</taxon>
    </lineage>
</organism>
<feature type="domain" description="Response regulatory" evidence="13">
    <location>
        <begin position="12"/>
        <end position="124"/>
    </location>
</feature>
<proteinExistence type="inferred from homology"/>
<dbReference type="SUPFAM" id="SSF46689">
    <property type="entry name" value="Homeodomain-like"/>
    <property type="match status" value="1"/>
</dbReference>
<dbReference type="GO" id="GO:0005634">
    <property type="term" value="C:nucleus"/>
    <property type="evidence" value="ECO:0007669"/>
    <property type="project" value="UniProtKB-SubCell"/>
</dbReference>
<dbReference type="AlphaFoldDB" id="A0A371FB91"/>